<protein>
    <submittedName>
        <fullName evidence="7">LysR family transcriptional regulator substrate-binding protein</fullName>
    </submittedName>
</protein>
<proteinExistence type="inferred from homology"/>
<dbReference type="PANTHER" id="PTHR30346">
    <property type="entry name" value="TRANSCRIPTIONAL DUAL REGULATOR HCAR-RELATED"/>
    <property type="match status" value="1"/>
</dbReference>
<comment type="caution">
    <text evidence="7">The sequence shown here is derived from an EMBL/GenBank/DDBJ whole genome shotgun (WGS) entry which is preliminary data.</text>
</comment>
<sequence length="263" mass="28013">MNSGDGSDADAGIAPRRYGLAIGYVPGVQPDKWLTRWRERHSDVPVTARRVGDPLTSLADEPGGDGFDVIFFREAADAPRSAPEGLLRIPLYTETMAVLAEKEHELGAFDSLTPDDLAGEQWLDPVDTLIATPEEVSAAVDLVAANVGLLVLPLPYARSLSRRDVVVRPLEGVPATRMGVAWSAAREGEELIDEFVGIVRGRSAASSRGGAEAPREKRSAREKAEAKARARAERAGRGGRGGRGAQGGQGGRGVRCGRSGRRR</sequence>
<evidence type="ECO:0000256" key="2">
    <source>
        <dbReference type="ARBA" id="ARBA00023015"/>
    </source>
</evidence>
<evidence type="ECO:0000256" key="3">
    <source>
        <dbReference type="ARBA" id="ARBA00023125"/>
    </source>
</evidence>
<reference evidence="7 8" key="1">
    <citation type="submission" date="2024-09" db="EMBL/GenBank/DDBJ databases">
        <authorList>
            <person name="Sun Q."/>
            <person name="Mori K."/>
        </authorList>
    </citation>
    <scope>NUCLEOTIDE SEQUENCE [LARGE SCALE GENOMIC DNA]</scope>
    <source>
        <strain evidence="7 8">CCM 7659</strain>
    </source>
</reference>
<accession>A0ABV5JSL1</accession>
<evidence type="ECO:0000256" key="1">
    <source>
        <dbReference type="ARBA" id="ARBA00009437"/>
    </source>
</evidence>
<keyword evidence="5" id="KW-0804">Transcription</keyword>
<name>A0ABV5JSL1_9ACTN</name>
<dbReference type="Proteomes" id="UP001589700">
    <property type="component" value="Unassembled WGS sequence"/>
</dbReference>
<evidence type="ECO:0000313" key="8">
    <source>
        <dbReference type="Proteomes" id="UP001589700"/>
    </source>
</evidence>
<feature type="region of interest" description="Disordered" evidence="6">
    <location>
        <begin position="206"/>
        <end position="263"/>
    </location>
</feature>
<dbReference type="RefSeq" id="WP_380023313.1">
    <property type="nucleotide sequence ID" value="NZ_JBHMDY010000004.1"/>
</dbReference>
<evidence type="ECO:0000256" key="5">
    <source>
        <dbReference type="ARBA" id="ARBA00023163"/>
    </source>
</evidence>
<evidence type="ECO:0000256" key="6">
    <source>
        <dbReference type="SAM" id="MobiDB-lite"/>
    </source>
</evidence>
<keyword evidence="3" id="KW-0238">DNA-binding</keyword>
<keyword evidence="8" id="KW-1185">Reference proteome</keyword>
<keyword evidence="2" id="KW-0805">Transcription regulation</keyword>
<evidence type="ECO:0000256" key="4">
    <source>
        <dbReference type="ARBA" id="ARBA00023159"/>
    </source>
</evidence>
<dbReference type="EMBL" id="JBHMDY010000004">
    <property type="protein sequence ID" value="MFB9259895.1"/>
    <property type="molecule type" value="Genomic_DNA"/>
</dbReference>
<dbReference type="Gene3D" id="3.40.190.10">
    <property type="entry name" value="Periplasmic binding protein-like II"/>
    <property type="match status" value="2"/>
</dbReference>
<comment type="similarity">
    <text evidence="1">Belongs to the LysR transcriptional regulatory family.</text>
</comment>
<dbReference type="SUPFAM" id="SSF53850">
    <property type="entry name" value="Periplasmic binding protein-like II"/>
    <property type="match status" value="1"/>
</dbReference>
<evidence type="ECO:0000313" key="7">
    <source>
        <dbReference type="EMBL" id="MFB9259895.1"/>
    </source>
</evidence>
<feature type="compositionally biased region" description="Gly residues" evidence="6">
    <location>
        <begin position="238"/>
        <end position="254"/>
    </location>
</feature>
<dbReference type="PANTHER" id="PTHR30346:SF0">
    <property type="entry name" value="HCA OPERON TRANSCRIPTIONAL ACTIVATOR HCAR"/>
    <property type="match status" value="1"/>
</dbReference>
<feature type="compositionally biased region" description="Basic and acidic residues" evidence="6">
    <location>
        <begin position="213"/>
        <end position="236"/>
    </location>
</feature>
<dbReference type="CDD" id="cd05466">
    <property type="entry name" value="PBP2_LTTR_substrate"/>
    <property type="match status" value="1"/>
</dbReference>
<organism evidence="7 8">
    <name type="scientific">Dietzia aerolata</name>
    <dbReference type="NCBI Taxonomy" id="595984"/>
    <lineage>
        <taxon>Bacteria</taxon>
        <taxon>Bacillati</taxon>
        <taxon>Actinomycetota</taxon>
        <taxon>Actinomycetes</taxon>
        <taxon>Mycobacteriales</taxon>
        <taxon>Dietziaceae</taxon>
        <taxon>Dietzia</taxon>
    </lineage>
</organism>
<keyword evidence="4" id="KW-0010">Activator</keyword>
<gene>
    <name evidence="7" type="ORF">ACFFVD_08780</name>
</gene>